<dbReference type="Pfam" id="PF20153">
    <property type="entry name" value="DUF6535"/>
    <property type="match status" value="1"/>
</dbReference>
<organism evidence="4 5">
    <name type="scientific">Antrodiella citrinella</name>
    <dbReference type="NCBI Taxonomy" id="2447956"/>
    <lineage>
        <taxon>Eukaryota</taxon>
        <taxon>Fungi</taxon>
        <taxon>Dikarya</taxon>
        <taxon>Basidiomycota</taxon>
        <taxon>Agaricomycotina</taxon>
        <taxon>Agaricomycetes</taxon>
        <taxon>Polyporales</taxon>
        <taxon>Steccherinaceae</taxon>
        <taxon>Antrodiella</taxon>
    </lineage>
</organism>
<keyword evidence="5" id="KW-1185">Reference proteome</keyword>
<comment type="caution">
    <text evidence="4">The sequence shown here is derived from an EMBL/GenBank/DDBJ whole genome shotgun (WGS) entry which is preliminary data.</text>
</comment>
<keyword evidence="2" id="KW-0472">Membrane</keyword>
<keyword evidence="2" id="KW-1133">Transmembrane helix</keyword>
<evidence type="ECO:0000313" key="5">
    <source>
        <dbReference type="Proteomes" id="UP000308730"/>
    </source>
</evidence>
<reference evidence="4 5" key="1">
    <citation type="submission" date="2019-02" db="EMBL/GenBank/DDBJ databases">
        <title>Genome sequencing of the rare red list fungi Antrodiella citrinella (Flaviporus citrinellus).</title>
        <authorList>
            <person name="Buettner E."/>
            <person name="Kellner H."/>
        </authorList>
    </citation>
    <scope>NUCLEOTIDE SEQUENCE [LARGE SCALE GENOMIC DNA]</scope>
    <source>
        <strain evidence="4 5">DSM 108506</strain>
    </source>
</reference>
<keyword evidence="2" id="KW-0812">Transmembrane</keyword>
<evidence type="ECO:0000313" key="4">
    <source>
        <dbReference type="EMBL" id="THH29076.1"/>
    </source>
</evidence>
<proteinExistence type="predicted"/>
<dbReference type="AlphaFoldDB" id="A0A4S4MSC0"/>
<feature type="transmembrane region" description="Helical" evidence="2">
    <location>
        <begin position="277"/>
        <end position="302"/>
    </location>
</feature>
<gene>
    <name evidence="4" type="ORF">EUX98_g5116</name>
</gene>
<evidence type="ECO:0000259" key="3">
    <source>
        <dbReference type="Pfam" id="PF20153"/>
    </source>
</evidence>
<dbReference type="OrthoDB" id="2686251at2759"/>
<feature type="domain" description="DUF6535" evidence="3">
    <location>
        <begin position="97"/>
        <end position="271"/>
    </location>
</feature>
<dbReference type="InterPro" id="IPR045338">
    <property type="entry name" value="DUF6535"/>
</dbReference>
<feature type="compositionally biased region" description="Basic and acidic residues" evidence="1">
    <location>
        <begin position="13"/>
        <end position="28"/>
    </location>
</feature>
<protein>
    <recommendedName>
        <fullName evidence="3">DUF6535 domain-containing protein</fullName>
    </recommendedName>
</protein>
<dbReference type="Proteomes" id="UP000308730">
    <property type="component" value="Unassembled WGS sequence"/>
</dbReference>
<accession>A0A4S4MSC0</accession>
<sequence>MTGLASGNVSDPGAREHVSPENDPERDAASYAEGSGVPSSTTDPQSDHAETRSTEGIPVASDPKLRNVKLELLKEILRILQQSSIVRVDHDLRARFWKMYKIEAEEFHLDFSRKCNGELDISLIFAGLFSAVGGTFVTALQPNLAADPNATTQVLLMMIVRSLNSTAFPGQTLELPQFTGPDRITVWVQSLLYASLGTSLFAALAAMLGKEWLSHYARVGERGTVEDRCIDRQRKLISMRVWQFDLVLACIPLLLQASLLLFGVALSAYMWGQQQTIATVIVATNVVGVVVYGFFILCALIFPDCPFHTPITELLTEAWTRFSRTVSKTITHSFPKPQDLILSESPATESQDDDITLVEKPHTTNQLDTPCVEWLLVTSTDSDVITTAARMSLEVEWQHAKINLAPMLQQLRETFTRCFSQHPSLVELLPFARDRALACGQAILNVYMERQMSTQPVWSTYPASGFGWLGRIDIRDDPDLRFICEALLALFPSNEMHIEDGLPDPDDPVPILPQTSFVDWFSHQMLFCVCGRQIGTRRKQYFATIASQWLVSDGISTRARANCILASAVLVGSELPLELLAYPDKSAYAKEYARMVLSNLKFPLPGSRVQQFHKDRERIRSILIRPFVRLQFDRAMTYDLESAPYFHYNGLHTWNLHLCRVICAATQRWDPEELIYPSAWAYRLQQLSPELPNIIHLIVSMACPNPGLLEAPALTPNGLHLSMMRQVWQIQLNVRIPSSFVSLKASDVTWILAIMSDARNGVSDPLTMAFDMNTLFNCLILLSEIPMIHAEPQCSELYDILLWSMTHPNIALRHAGLKLTRVLCGMEMDVDDACLSCLVYNMGGIENFCTALSSSAPVLYGKTVDSRQRSPEYYLWIIAFLDIVAALASREEWIQHVVDHFAPKCLAFANYMKSPVGLKKWNILPSIHTFIGWEKDFRDWKLSQEVPVYYSPGLYMNSYVRDVWRCLVQILLRCELHNPGFINVSSPDTLSPHPEQKPQLHLKLVFACAPWQICDSHPIPDSLIPAMMEFTQMTVRNQCEDIVSQNGVQMYYVQDACRVMEVSGRSGRPSAPPAIAFSSAFSSASPSASHGHELIDGSRAMLQL</sequence>
<name>A0A4S4MSC0_9APHY</name>
<feature type="transmembrane region" description="Helical" evidence="2">
    <location>
        <begin position="244"/>
        <end position="271"/>
    </location>
</feature>
<feature type="transmembrane region" description="Helical" evidence="2">
    <location>
        <begin position="186"/>
        <end position="208"/>
    </location>
</feature>
<evidence type="ECO:0000256" key="2">
    <source>
        <dbReference type="SAM" id="Phobius"/>
    </source>
</evidence>
<feature type="region of interest" description="Disordered" evidence="1">
    <location>
        <begin position="1"/>
        <end position="60"/>
    </location>
</feature>
<evidence type="ECO:0000256" key="1">
    <source>
        <dbReference type="SAM" id="MobiDB-lite"/>
    </source>
</evidence>
<dbReference type="EMBL" id="SGPM01000141">
    <property type="protein sequence ID" value="THH29076.1"/>
    <property type="molecule type" value="Genomic_DNA"/>
</dbReference>